<proteinExistence type="predicted"/>
<evidence type="ECO:0000313" key="2">
    <source>
        <dbReference type="Proteomes" id="UP000034189"/>
    </source>
</evidence>
<sequence>MRKGGIYDMSKNKRGKALWRMPSRGRGTCPLCGSTRIKLLYTAKGLQGEKLTVCKKCQGKQAG</sequence>
<dbReference type="HOGENOM" id="CLU_194677_0_0_9"/>
<gene>
    <name evidence="1" type="ORF">VK70_10750</name>
</gene>
<reference evidence="1 2" key="1">
    <citation type="submission" date="2015-03" db="EMBL/GenBank/DDBJ databases">
        <authorList>
            <person name="Abdul Halim M."/>
        </authorList>
    </citation>
    <scope>NUCLEOTIDE SEQUENCE [LARGE SCALE GENOMIC DNA]</scope>
    <source>
        <strain evidence="1 2">ATCC 35681</strain>
    </source>
</reference>
<dbReference type="PATRIC" id="fig|1333534.5.peg.2376"/>
<dbReference type="AlphaFoldDB" id="A0A0F7FA31"/>
<evidence type="ECO:0000313" key="1">
    <source>
        <dbReference type="EMBL" id="AKG34984.1"/>
    </source>
</evidence>
<accession>A0A0F7FA31</accession>
<dbReference type="EMBL" id="CP011114">
    <property type="protein sequence ID" value="AKG34984.1"/>
    <property type="molecule type" value="Genomic_DNA"/>
</dbReference>
<dbReference type="Proteomes" id="UP000034189">
    <property type="component" value="Chromosome"/>
</dbReference>
<name>A0A0F7FA31_PAEDU</name>
<reference evidence="1 2" key="2">
    <citation type="journal article" date="2016" name="Genome Announc.">
        <title>Genome Sequence of a Gram-Positive Diazotroph, Paenibacillus durus Type Strain ATCC 35681.</title>
        <authorList>
            <person name="Halim M.A."/>
            <person name="Rahman A.Y."/>
            <person name="Sim K.S."/>
            <person name="Yam H.C."/>
            <person name="Rahim A.A."/>
            <person name="Ghazali A.H."/>
            <person name="Najimudin N."/>
        </authorList>
    </citation>
    <scope>NUCLEOTIDE SEQUENCE [LARGE SCALE GENOMIC DNA]</scope>
    <source>
        <strain evidence="1 2">ATCC 35681</strain>
    </source>
</reference>
<organism evidence="1 2">
    <name type="scientific">Paenibacillus durus ATCC 35681</name>
    <dbReference type="NCBI Taxonomy" id="1333534"/>
    <lineage>
        <taxon>Bacteria</taxon>
        <taxon>Bacillati</taxon>
        <taxon>Bacillota</taxon>
        <taxon>Bacilli</taxon>
        <taxon>Bacillales</taxon>
        <taxon>Paenibacillaceae</taxon>
        <taxon>Paenibacillus</taxon>
    </lineage>
</organism>
<protein>
    <submittedName>
        <fullName evidence="1">Uncharacterized protein</fullName>
    </submittedName>
</protein>